<proteinExistence type="predicted"/>
<protein>
    <submittedName>
        <fullName evidence="1">Gp072</fullName>
    </submittedName>
</protein>
<sequence length="720" mass="81520">MRDLSAVNPHPAIEEIVDVLCNKIQNNDRPLFRVVVAYFLAKMASSMRTVVLTKDRGEVPVNCYALLTAVSGSGKGYGINIMEDEFLKGFKDRFMADTFPIISETSLVKLADERALRSGKTPDEELDKAQREFKALGALAFTFDSGTPAAIKQMRQKLLMGEIGSINLQIDEIGSNLINSTDVLNVFLELYDQGQTKQKLTKNTAENQRAEELDGKTPANMLLFGTPSKLLDGAKTEDEFYSFLETGYARRCLFANGSRKRAAETLTPAEIYHRLSHSTNQGTIDKWADHFRLLADPTKYKWEVVQDDLVGIEMLTYKIECEAAADLLPEHEDVKKAELSHRYMKALKLAGALAFIDESTDLTMTHALQAIKMVEESGAAFQQLLNREKSYVKLAKYLAGAGQEVTHADLNIALPFYKTGAGARNEQMSLAMAWGYKNNIIIKKSYVEGIEFFAGETLKETDLDKMVISYSNHVAYRYLSEEAPFSKMAQLFGAPGYHWVNHGLVRGKNGEGHRDGTNVLPGFNMLVLDIDSGIPLATAQELMKEFTFITYTTKRHQQPGYGDRFRMVLPMKYTLKLDEDEFSEFMQNVFSWLPFEVDDETAQRCRKWESNPGTIDSNEGVLFDPLRFIPKTSKNEEFKRSRTELESLDNIERWFAERMVSGSRNNHLLKFAMMLKDAGQQYAEVEQRVREFNAKLSNRLPEDEIERTIIRSLAKAYSNP</sequence>
<reference evidence="1 2" key="1">
    <citation type="journal article" date="2011" name="Appl. Environ. Microbiol.">
        <title>Novel Virulent and Broad-Host-Range Erwinia amylovora Bacteriophages Reveal a High Degree of Mosaicism and a Relationship to Enterobacteriaceae Phages.</title>
        <authorList>
            <person name="Born Y."/>
            <person name="Fieseler L."/>
            <person name="Marazzi J."/>
            <person name="Lurz R."/>
            <person name="Duffy B."/>
            <person name="Loessner M.J."/>
        </authorList>
    </citation>
    <scope>NUCLEOTIDE SEQUENCE [LARGE SCALE GENOMIC DNA]</scope>
</reference>
<dbReference type="KEGG" id="vg:14013760"/>
<accession>G0YQG4</accession>
<dbReference type="GeneID" id="14013760"/>
<keyword evidence="2" id="KW-1185">Reference proteome</keyword>
<evidence type="ECO:0000313" key="1">
    <source>
        <dbReference type="EMBL" id="AEJ81591.1"/>
    </source>
</evidence>
<dbReference type="OrthoDB" id="378at10239"/>
<organism evidence="1 2">
    <name type="scientific">Erwinia phage vB_EamP-S6</name>
    <dbReference type="NCBI Taxonomy" id="1051675"/>
    <lineage>
        <taxon>Viruses</taxon>
        <taxon>Duplodnaviria</taxon>
        <taxon>Heunggongvirae</taxon>
        <taxon>Uroviricota</taxon>
        <taxon>Caudoviricetes</taxon>
        <taxon>Schitoviridae</taxon>
        <taxon>Waedenswilvirus</taxon>
        <taxon>Waedenswilvirus S6</taxon>
    </lineage>
</organism>
<name>G0YQG4_9CAUD</name>
<dbReference type="RefSeq" id="YP_007005808.1">
    <property type="nucleotide sequence ID" value="NC_019514.1"/>
</dbReference>
<dbReference type="EMBL" id="HQ728266">
    <property type="protein sequence ID" value="AEJ81591.1"/>
    <property type="molecule type" value="Genomic_DNA"/>
</dbReference>
<evidence type="ECO:0000313" key="2">
    <source>
        <dbReference type="Proteomes" id="UP000008893"/>
    </source>
</evidence>
<dbReference type="Proteomes" id="UP000008893">
    <property type="component" value="Segment"/>
</dbReference>